<dbReference type="PANTHER" id="PTHR19879:SF9">
    <property type="entry name" value="TRANSCRIPTION INITIATION FACTOR TFIID SUBUNIT 5"/>
    <property type="match status" value="1"/>
</dbReference>
<evidence type="ECO:0000256" key="2">
    <source>
        <dbReference type="ARBA" id="ARBA00022737"/>
    </source>
</evidence>
<evidence type="ECO:0000313" key="4">
    <source>
        <dbReference type="EMBL" id="ETO04585.1"/>
    </source>
</evidence>
<evidence type="ECO:0000256" key="1">
    <source>
        <dbReference type="ARBA" id="ARBA00022574"/>
    </source>
</evidence>
<dbReference type="InterPro" id="IPR015943">
    <property type="entry name" value="WD40/YVTN_repeat-like_dom_sf"/>
</dbReference>
<evidence type="ECO:0000256" key="3">
    <source>
        <dbReference type="PROSITE-ProRule" id="PRU00221"/>
    </source>
</evidence>
<sequence>KDGVNNIAFSADGRKVVSASDYSGVQIWDVESRKLLQTFERHINMVFAARFLPDEHTIVSCSRDGTIRLWDVNAGTEIITFKRGLDIVWDVNFSPDGMYIVADRHSKPVLNTQFSYDGKMIVSSTDETIYLWDIESGEILKQFKGHSNSVIRVKFSPDDKFIVSCSRDNTVRIWNIETGMESNILNGHSSDVLDITYFPDDQTIASCSDDTTIRLWNIESGKEIQKLKGHHRINCIDVSQNGNKIVSAFRKIEIWGL</sequence>
<accession>X6LV30</accession>
<keyword evidence="1 3" id="KW-0853">WD repeat</keyword>
<proteinExistence type="predicted"/>
<dbReference type="Pfam" id="PF00400">
    <property type="entry name" value="WD40"/>
    <property type="match status" value="6"/>
</dbReference>
<feature type="repeat" description="WD" evidence="3">
    <location>
        <begin position="143"/>
        <end position="184"/>
    </location>
</feature>
<keyword evidence="2" id="KW-0677">Repeat</keyword>
<dbReference type="PROSITE" id="PS50294">
    <property type="entry name" value="WD_REPEATS_REGION"/>
    <property type="match status" value="4"/>
</dbReference>
<dbReference type="Proteomes" id="UP000023152">
    <property type="component" value="Unassembled WGS sequence"/>
</dbReference>
<feature type="repeat" description="WD" evidence="3">
    <location>
        <begin position="39"/>
        <end position="80"/>
    </location>
</feature>
<feature type="repeat" description="WD" evidence="3">
    <location>
        <begin position="185"/>
        <end position="226"/>
    </location>
</feature>
<dbReference type="InterPro" id="IPR019775">
    <property type="entry name" value="WD40_repeat_CS"/>
</dbReference>
<feature type="repeat" description="WD" evidence="3">
    <location>
        <begin position="102"/>
        <end position="142"/>
    </location>
</feature>
<reference evidence="4 5" key="1">
    <citation type="journal article" date="2013" name="Curr. Biol.">
        <title>The Genome of the Foraminiferan Reticulomyxa filosa.</title>
        <authorList>
            <person name="Glockner G."/>
            <person name="Hulsmann N."/>
            <person name="Schleicher M."/>
            <person name="Noegel A.A."/>
            <person name="Eichinger L."/>
            <person name="Gallinger C."/>
            <person name="Pawlowski J."/>
            <person name="Sierra R."/>
            <person name="Euteneuer U."/>
            <person name="Pillet L."/>
            <person name="Moustafa A."/>
            <person name="Platzer M."/>
            <person name="Groth M."/>
            <person name="Szafranski K."/>
            <person name="Schliwa M."/>
        </authorList>
    </citation>
    <scope>NUCLEOTIDE SEQUENCE [LARGE SCALE GENOMIC DNA]</scope>
</reference>
<protein>
    <submittedName>
        <fullName evidence="4">WD-40 repeat protein</fullName>
    </submittedName>
</protein>
<dbReference type="SUPFAM" id="SSF50998">
    <property type="entry name" value="Quinoprotein alcohol dehydrogenase-like"/>
    <property type="match status" value="1"/>
</dbReference>
<dbReference type="Gene3D" id="2.130.10.10">
    <property type="entry name" value="YVTN repeat-like/Quinoprotein amine dehydrogenase"/>
    <property type="match status" value="2"/>
</dbReference>
<gene>
    <name evidence="4" type="ORF">RFI_32812</name>
</gene>
<dbReference type="PROSITE" id="PS50082">
    <property type="entry name" value="WD_REPEATS_2"/>
    <property type="match status" value="5"/>
</dbReference>
<dbReference type="InterPro" id="IPR020472">
    <property type="entry name" value="WD40_PAC1"/>
</dbReference>
<dbReference type="PROSITE" id="PS00678">
    <property type="entry name" value="WD_REPEATS_1"/>
    <property type="match status" value="3"/>
</dbReference>
<name>X6LV30_RETFI</name>
<feature type="repeat" description="WD" evidence="3">
    <location>
        <begin position="1"/>
        <end position="38"/>
    </location>
</feature>
<comment type="caution">
    <text evidence="4">The sequence shown here is derived from an EMBL/GenBank/DDBJ whole genome shotgun (WGS) entry which is preliminary data.</text>
</comment>
<keyword evidence="5" id="KW-1185">Reference proteome</keyword>
<dbReference type="PANTHER" id="PTHR19879">
    <property type="entry name" value="TRANSCRIPTION INITIATION FACTOR TFIID"/>
    <property type="match status" value="1"/>
</dbReference>
<dbReference type="SMART" id="SM00320">
    <property type="entry name" value="WD40"/>
    <property type="match status" value="5"/>
</dbReference>
<dbReference type="PRINTS" id="PR00320">
    <property type="entry name" value="GPROTEINBRPT"/>
</dbReference>
<dbReference type="EMBL" id="ASPP01029171">
    <property type="protein sequence ID" value="ETO04585.1"/>
    <property type="molecule type" value="Genomic_DNA"/>
</dbReference>
<feature type="non-terminal residue" evidence="4">
    <location>
        <position position="1"/>
    </location>
</feature>
<dbReference type="InterPro" id="IPR011047">
    <property type="entry name" value="Quinoprotein_ADH-like_sf"/>
</dbReference>
<dbReference type="InterPro" id="IPR001680">
    <property type="entry name" value="WD40_rpt"/>
</dbReference>
<evidence type="ECO:0000313" key="5">
    <source>
        <dbReference type="Proteomes" id="UP000023152"/>
    </source>
</evidence>
<dbReference type="CDD" id="cd00200">
    <property type="entry name" value="WD40"/>
    <property type="match status" value="1"/>
</dbReference>
<dbReference type="OrthoDB" id="400at2759"/>
<organism evidence="4 5">
    <name type="scientific">Reticulomyxa filosa</name>
    <dbReference type="NCBI Taxonomy" id="46433"/>
    <lineage>
        <taxon>Eukaryota</taxon>
        <taxon>Sar</taxon>
        <taxon>Rhizaria</taxon>
        <taxon>Retaria</taxon>
        <taxon>Foraminifera</taxon>
        <taxon>Monothalamids</taxon>
        <taxon>Reticulomyxidae</taxon>
        <taxon>Reticulomyxa</taxon>
    </lineage>
</organism>
<dbReference type="AlphaFoldDB" id="X6LV30"/>